<accession>A0A0K8SI76</accession>
<proteinExistence type="predicted"/>
<dbReference type="AlphaFoldDB" id="A0A0K8SI76"/>
<sequence length="124" mass="13806">VAVSEVFHVFLSRVTWEGRLSVASELPDLGDDLGVSASPPGRRGTAPLRGTLDVSPIDTWDSRRRFPPGFPPPRLLPRVPTTSSKPTCKIRKTTREIAICRAEITHIKLKSHKSPETEIHRHPE</sequence>
<evidence type="ECO:0000313" key="2">
    <source>
        <dbReference type="EMBL" id="JAG52844.1"/>
    </source>
</evidence>
<feature type="region of interest" description="Disordered" evidence="1">
    <location>
        <begin position="29"/>
        <end position="86"/>
    </location>
</feature>
<dbReference type="EMBL" id="GBRD01012982">
    <property type="protein sequence ID" value="JAG52844.1"/>
    <property type="molecule type" value="Transcribed_RNA"/>
</dbReference>
<organism evidence="2">
    <name type="scientific">Lygus hesperus</name>
    <name type="common">Western plant bug</name>
    <dbReference type="NCBI Taxonomy" id="30085"/>
    <lineage>
        <taxon>Eukaryota</taxon>
        <taxon>Metazoa</taxon>
        <taxon>Ecdysozoa</taxon>
        <taxon>Arthropoda</taxon>
        <taxon>Hexapoda</taxon>
        <taxon>Insecta</taxon>
        <taxon>Pterygota</taxon>
        <taxon>Neoptera</taxon>
        <taxon>Paraneoptera</taxon>
        <taxon>Hemiptera</taxon>
        <taxon>Heteroptera</taxon>
        <taxon>Panheteroptera</taxon>
        <taxon>Cimicomorpha</taxon>
        <taxon>Miridae</taxon>
        <taxon>Mirini</taxon>
        <taxon>Lygus</taxon>
    </lineage>
</organism>
<feature type="non-terminal residue" evidence="2">
    <location>
        <position position="1"/>
    </location>
</feature>
<evidence type="ECO:0000256" key="1">
    <source>
        <dbReference type="SAM" id="MobiDB-lite"/>
    </source>
</evidence>
<feature type="non-terminal residue" evidence="2">
    <location>
        <position position="124"/>
    </location>
</feature>
<name>A0A0K8SI76_LYGHE</name>
<reference evidence="2" key="1">
    <citation type="submission" date="2014-09" db="EMBL/GenBank/DDBJ databases">
        <authorList>
            <person name="Magalhaes I.L.F."/>
            <person name="Oliveira U."/>
            <person name="Santos F.R."/>
            <person name="Vidigal T.H.D.A."/>
            <person name="Brescovit A.D."/>
            <person name="Santos A.J."/>
        </authorList>
    </citation>
    <scope>NUCLEOTIDE SEQUENCE</scope>
</reference>
<protein>
    <submittedName>
        <fullName evidence="2">Uncharacterized protein</fullName>
    </submittedName>
</protein>